<keyword evidence="1" id="KW-0805">Transcription regulation</keyword>
<evidence type="ECO:0000313" key="7">
    <source>
        <dbReference type="EMBL" id="SQI36934.1"/>
    </source>
</evidence>
<dbReference type="KEGG" id="lri:NCTC12151_00930"/>
<evidence type="ECO:0000313" key="8">
    <source>
        <dbReference type="Proteomes" id="UP000249005"/>
    </source>
</evidence>
<feature type="DNA-binding region" description="H-T-H motif" evidence="4">
    <location>
        <begin position="48"/>
        <end position="67"/>
    </location>
</feature>
<dbReference type="Pfam" id="PF02796">
    <property type="entry name" value="HTH_7"/>
    <property type="match status" value="1"/>
</dbReference>
<feature type="region of interest" description="Disordered" evidence="5">
    <location>
        <begin position="1"/>
        <end position="22"/>
    </location>
</feature>
<dbReference type="OrthoDB" id="3217159at2"/>
<organism evidence="7 8">
    <name type="scientific">Leminorella richardii</name>
    <dbReference type="NCBI Taxonomy" id="158841"/>
    <lineage>
        <taxon>Bacteria</taxon>
        <taxon>Pseudomonadati</taxon>
        <taxon>Pseudomonadota</taxon>
        <taxon>Gammaproteobacteria</taxon>
        <taxon>Enterobacterales</taxon>
        <taxon>Budviciaceae</taxon>
        <taxon>Leminorella</taxon>
    </lineage>
</organism>
<evidence type="ECO:0000256" key="5">
    <source>
        <dbReference type="SAM" id="MobiDB-lite"/>
    </source>
</evidence>
<dbReference type="GO" id="GO:0000976">
    <property type="term" value="F:transcription cis-regulatory region binding"/>
    <property type="evidence" value="ECO:0007669"/>
    <property type="project" value="TreeGrafter"/>
</dbReference>
<dbReference type="PROSITE" id="PS50977">
    <property type="entry name" value="HTH_TETR_2"/>
    <property type="match status" value="1"/>
</dbReference>
<evidence type="ECO:0000259" key="6">
    <source>
        <dbReference type="PROSITE" id="PS50977"/>
    </source>
</evidence>
<keyword evidence="3" id="KW-0804">Transcription</keyword>
<dbReference type="GO" id="GO:0000150">
    <property type="term" value="F:DNA strand exchange activity"/>
    <property type="evidence" value="ECO:0007669"/>
    <property type="project" value="InterPro"/>
</dbReference>
<protein>
    <recommendedName>
        <fullName evidence="6">HTH tetR-type domain-containing protein</fullName>
    </recommendedName>
</protein>
<dbReference type="RefSeq" id="WP_111739508.1">
    <property type="nucleotide sequence ID" value="NZ_LR698987.1"/>
</dbReference>
<evidence type="ECO:0000256" key="2">
    <source>
        <dbReference type="ARBA" id="ARBA00023125"/>
    </source>
</evidence>
<dbReference type="Proteomes" id="UP000249005">
    <property type="component" value="Chromosome 1"/>
</dbReference>
<evidence type="ECO:0000256" key="3">
    <source>
        <dbReference type="ARBA" id="ARBA00023163"/>
    </source>
</evidence>
<dbReference type="PANTHER" id="PTHR30055">
    <property type="entry name" value="HTH-TYPE TRANSCRIPTIONAL REGULATOR RUTR"/>
    <property type="match status" value="1"/>
</dbReference>
<dbReference type="EMBL" id="LS483470">
    <property type="protein sequence ID" value="SQI36934.1"/>
    <property type="molecule type" value="Genomic_DNA"/>
</dbReference>
<dbReference type="InterPro" id="IPR050109">
    <property type="entry name" value="HTH-type_TetR-like_transc_reg"/>
</dbReference>
<dbReference type="InterPro" id="IPR009057">
    <property type="entry name" value="Homeodomain-like_sf"/>
</dbReference>
<accession>A0A2X4XJX3</accession>
<feature type="domain" description="HTH tetR-type" evidence="6">
    <location>
        <begin position="27"/>
        <end position="85"/>
    </location>
</feature>
<dbReference type="GO" id="GO:0003700">
    <property type="term" value="F:DNA-binding transcription factor activity"/>
    <property type="evidence" value="ECO:0007669"/>
    <property type="project" value="TreeGrafter"/>
</dbReference>
<dbReference type="InterPro" id="IPR001647">
    <property type="entry name" value="HTH_TetR"/>
</dbReference>
<evidence type="ECO:0000256" key="4">
    <source>
        <dbReference type="PROSITE-ProRule" id="PRU00335"/>
    </source>
</evidence>
<dbReference type="Gene3D" id="1.10.357.10">
    <property type="entry name" value="Tetracycline Repressor, domain 2"/>
    <property type="match status" value="1"/>
</dbReference>
<sequence length="222" mass="24878">MKTKKNAKNVNDEALADDSPKMTRVRARTLNKLMQAAMTMLESGNIPSITELANEAGVSRATAYRYFPTQSSLISAIVGDVLAPMRAWKPEETSVAERLDSLLSFAYPQLEKHEGALRAALRISLEQWAARRSGSEDVSGELPLVRGNRKQLLEMVAHPLKERMSAAEWNRMNHAFSLIYGSEVFLVLKDIWGLESQQILDVVRWMGKAIVRQSEEEAGLTY</sequence>
<gene>
    <name evidence="7" type="ORF">NCTC12151_00930</name>
</gene>
<dbReference type="AlphaFoldDB" id="A0A2X4XJX3"/>
<name>A0A2X4XJX3_9GAMM</name>
<dbReference type="SUPFAM" id="SSF46689">
    <property type="entry name" value="Homeodomain-like"/>
    <property type="match status" value="1"/>
</dbReference>
<dbReference type="InterPro" id="IPR006120">
    <property type="entry name" value="Resolvase_HTH_dom"/>
</dbReference>
<evidence type="ECO:0000256" key="1">
    <source>
        <dbReference type="ARBA" id="ARBA00023015"/>
    </source>
</evidence>
<keyword evidence="8" id="KW-1185">Reference proteome</keyword>
<proteinExistence type="predicted"/>
<dbReference type="PANTHER" id="PTHR30055:SF234">
    <property type="entry name" value="HTH-TYPE TRANSCRIPTIONAL REGULATOR BETI"/>
    <property type="match status" value="1"/>
</dbReference>
<reference evidence="7 8" key="1">
    <citation type="submission" date="2018-06" db="EMBL/GenBank/DDBJ databases">
        <authorList>
            <consortium name="Pathogen Informatics"/>
            <person name="Doyle S."/>
        </authorList>
    </citation>
    <scope>NUCLEOTIDE SEQUENCE [LARGE SCALE GENOMIC DNA]</scope>
    <source>
        <strain evidence="7 8">NCTC12151</strain>
    </source>
</reference>
<keyword evidence="2 4" id="KW-0238">DNA-binding</keyword>